<dbReference type="PROSITE" id="PS00041">
    <property type="entry name" value="HTH_ARAC_FAMILY_1"/>
    <property type="match status" value="1"/>
</dbReference>
<evidence type="ECO:0000256" key="3">
    <source>
        <dbReference type="ARBA" id="ARBA00023159"/>
    </source>
</evidence>
<dbReference type="CDD" id="cd06986">
    <property type="entry name" value="cupin_MmsR-like_N"/>
    <property type="match status" value="1"/>
</dbReference>
<dbReference type="InterPro" id="IPR037923">
    <property type="entry name" value="HTH-like"/>
</dbReference>
<dbReference type="KEGG" id="paun:MJA45_19590"/>
<dbReference type="Pfam" id="PF02311">
    <property type="entry name" value="AraC_binding"/>
    <property type="match status" value="1"/>
</dbReference>
<dbReference type="PANTHER" id="PTHR46796:SF7">
    <property type="entry name" value="ARAC FAMILY TRANSCRIPTIONAL REGULATOR"/>
    <property type="match status" value="1"/>
</dbReference>
<dbReference type="PANTHER" id="PTHR46796">
    <property type="entry name" value="HTH-TYPE TRANSCRIPTIONAL ACTIVATOR RHAS-RELATED"/>
    <property type="match status" value="1"/>
</dbReference>
<dbReference type="InterPro" id="IPR018060">
    <property type="entry name" value="HTH_AraC"/>
</dbReference>
<evidence type="ECO:0000256" key="2">
    <source>
        <dbReference type="ARBA" id="ARBA00023125"/>
    </source>
</evidence>
<dbReference type="PROSITE" id="PS01124">
    <property type="entry name" value="HTH_ARAC_FAMILY_2"/>
    <property type="match status" value="1"/>
</dbReference>
<sequence>MADIRHQVSINAHPSKGELTVLFAGSAETEPRHSVGPQVLDYHLVHYVLSGKGRFRCMGKEYELGAGDSFFIFPGELAAYESDGEDPWTYRWIAMEGTDADRLLSLRSITAHRPVVKGSGRRIPLLFRRIQRTLQEGKPENDLQAEGYLRLLLAEWAKDAGIRPDEPDEPESEGRRQVDQAIRWLTLQYSQPVSIDHMAQTLGYHRTYLSKIFKQQTGLSPMNFLLKIRMERARLLLEKPLTIEQVASSVGFSDALYFSKQFKKWYGASPSDYRQENQGKLRFDCL</sequence>
<dbReference type="InterPro" id="IPR018062">
    <property type="entry name" value="HTH_AraC-typ_CS"/>
</dbReference>
<evidence type="ECO:0000313" key="6">
    <source>
        <dbReference type="EMBL" id="WNQ09813.1"/>
    </source>
</evidence>
<dbReference type="Gene3D" id="1.10.10.60">
    <property type="entry name" value="Homeodomain-like"/>
    <property type="match status" value="2"/>
</dbReference>
<proteinExistence type="predicted"/>
<evidence type="ECO:0000313" key="7">
    <source>
        <dbReference type="Proteomes" id="UP001305702"/>
    </source>
</evidence>
<dbReference type="Pfam" id="PF12833">
    <property type="entry name" value="HTH_18"/>
    <property type="match status" value="1"/>
</dbReference>
<dbReference type="Proteomes" id="UP001305702">
    <property type="component" value="Chromosome"/>
</dbReference>
<keyword evidence="7" id="KW-1185">Reference proteome</keyword>
<protein>
    <submittedName>
        <fullName evidence="6">AraC family transcriptional regulator</fullName>
    </submittedName>
</protein>
<dbReference type="RefSeq" id="WP_315603587.1">
    <property type="nucleotide sequence ID" value="NZ_CP130318.1"/>
</dbReference>
<name>A0AA96LAU2_9BACL</name>
<reference evidence="6 7" key="1">
    <citation type="submission" date="2022-02" db="EMBL/GenBank/DDBJ databases">
        <title>Paenibacillus sp. MBLB1776 Whole Genome Shotgun Sequencing.</title>
        <authorList>
            <person name="Hwang C.Y."/>
            <person name="Cho E.-S."/>
            <person name="Seo M.-J."/>
        </authorList>
    </citation>
    <scope>NUCLEOTIDE SEQUENCE [LARGE SCALE GENOMIC DNA]</scope>
    <source>
        <strain evidence="6 7">MBLB1776</strain>
    </source>
</reference>
<accession>A0AA96LAU2</accession>
<dbReference type="AlphaFoldDB" id="A0AA96LAU2"/>
<evidence type="ECO:0000256" key="4">
    <source>
        <dbReference type="ARBA" id="ARBA00023163"/>
    </source>
</evidence>
<keyword evidence="3" id="KW-0010">Activator</keyword>
<dbReference type="Gene3D" id="2.60.120.10">
    <property type="entry name" value="Jelly Rolls"/>
    <property type="match status" value="1"/>
</dbReference>
<dbReference type="InterPro" id="IPR020449">
    <property type="entry name" value="Tscrpt_reg_AraC-type_HTH"/>
</dbReference>
<dbReference type="PRINTS" id="PR00032">
    <property type="entry name" value="HTHARAC"/>
</dbReference>
<gene>
    <name evidence="6" type="ORF">MJA45_19590</name>
</gene>
<dbReference type="GO" id="GO:0043565">
    <property type="term" value="F:sequence-specific DNA binding"/>
    <property type="evidence" value="ECO:0007669"/>
    <property type="project" value="InterPro"/>
</dbReference>
<dbReference type="InterPro" id="IPR003313">
    <property type="entry name" value="AraC-bd"/>
</dbReference>
<organism evidence="6 7">
    <name type="scientific">Paenibacillus aurantius</name>
    <dbReference type="NCBI Taxonomy" id="2918900"/>
    <lineage>
        <taxon>Bacteria</taxon>
        <taxon>Bacillati</taxon>
        <taxon>Bacillota</taxon>
        <taxon>Bacilli</taxon>
        <taxon>Bacillales</taxon>
        <taxon>Paenibacillaceae</taxon>
        <taxon>Paenibacillus</taxon>
    </lineage>
</organism>
<keyword evidence="4" id="KW-0804">Transcription</keyword>
<dbReference type="InterPro" id="IPR050204">
    <property type="entry name" value="AraC_XylS_family_regulators"/>
</dbReference>
<dbReference type="SMART" id="SM00342">
    <property type="entry name" value="HTH_ARAC"/>
    <property type="match status" value="1"/>
</dbReference>
<evidence type="ECO:0000256" key="1">
    <source>
        <dbReference type="ARBA" id="ARBA00023015"/>
    </source>
</evidence>
<dbReference type="EMBL" id="CP130318">
    <property type="protein sequence ID" value="WNQ09813.1"/>
    <property type="molecule type" value="Genomic_DNA"/>
</dbReference>
<keyword evidence="1" id="KW-0805">Transcription regulation</keyword>
<evidence type="ECO:0000259" key="5">
    <source>
        <dbReference type="PROSITE" id="PS01124"/>
    </source>
</evidence>
<dbReference type="SUPFAM" id="SSF46689">
    <property type="entry name" value="Homeodomain-like"/>
    <property type="match status" value="2"/>
</dbReference>
<keyword evidence="2" id="KW-0238">DNA-binding</keyword>
<dbReference type="InterPro" id="IPR014710">
    <property type="entry name" value="RmlC-like_jellyroll"/>
</dbReference>
<dbReference type="SUPFAM" id="SSF51215">
    <property type="entry name" value="Regulatory protein AraC"/>
    <property type="match status" value="1"/>
</dbReference>
<dbReference type="GO" id="GO:0003700">
    <property type="term" value="F:DNA-binding transcription factor activity"/>
    <property type="evidence" value="ECO:0007669"/>
    <property type="project" value="InterPro"/>
</dbReference>
<dbReference type="InterPro" id="IPR009057">
    <property type="entry name" value="Homeodomain-like_sf"/>
</dbReference>
<feature type="domain" description="HTH araC/xylS-type" evidence="5">
    <location>
        <begin position="179"/>
        <end position="276"/>
    </location>
</feature>